<dbReference type="InterPro" id="IPR048395">
    <property type="entry name" value="Glyco_hydro_31_C"/>
</dbReference>
<reference evidence="8" key="1">
    <citation type="journal article" date="2019" name="Int. J. Syst. Evol. Microbiol.">
        <title>The Global Catalogue of Microorganisms (GCM) 10K type strain sequencing project: providing services to taxonomists for standard genome sequencing and annotation.</title>
        <authorList>
            <consortium name="The Broad Institute Genomics Platform"/>
            <consortium name="The Broad Institute Genome Sequencing Center for Infectious Disease"/>
            <person name="Wu L."/>
            <person name="Ma J."/>
        </authorList>
    </citation>
    <scope>NUCLEOTIDE SEQUENCE [LARGE SCALE GENOMIC DNA]</scope>
    <source>
        <strain evidence="8">CGMCC 1.15044</strain>
    </source>
</reference>
<dbReference type="Gene3D" id="3.20.20.80">
    <property type="entry name" value="Glycosidases"/>
    <property type="match status" value="1"/>
</dbReference>
<dbReference type="Gene3D" id="2.60.40.1180">
    <property type="entry name" value="Golgi alpha-mannosidase II"/>
    <property type="match status" value="2"/>
</dbReference>
<dbReference type="InterPro" id="IPR025887">
    <property type="entry name" value="Glyco_hydro_31_N_dom"/>
</dbReference>
<accession>A0ABQ1FT75</accession>
<dbReference type="Pfam" id="PF01055">
    <property type="entry name" value="Glyco_hydro_31_2nd"/>
    <property type="match status" value="1"/>
</dbReference>
<feature type="domain" description="DUF5110" evidence="5">
    <location>
        <begin position="720"/>
        <end position="786"/>
    </location>
</feature>
<evidence type="ECO:0000256" key="1">
    <source>
        <dbReference type="ARBA" id="ARBA00007806"/>
    </source>
</evidence>
<feature type="domain" description="Glycoside hydrolase family 31 N-terminal" evidence="4">
    <location>
        <begin position="22"/>
        <end position="214"/>
    </location>
</feature>
<dbReference type="CDD" id="cd14752">
    <property type="entry name" value="GH31_N"/>
    <property type="match status" value="1"/>
</dbReference>
<dbReference type="Pfam" id="PF13802">
    <property type="entry name" value="Gal_mutarotas_2"/>
    <property type="match status" value="1"/>
</dbReference>
<organism evidence="7 8">
    <name type="scientific">Paenibacillus physcomitrellae</name>
    <dbReference type="NCBI Taxonomy" id="1619311"/>
    <lineage>
        <taxon>Bacteria</taxon>
        <taxon>Bacillati</taxon>
        <taxon>Bacillota</taxon>
        <taxon>Bacilli</taxon>
        <taxon>Bacillales</taxon>
        <taxon>Paenibacillaceae</taxon>
        <taxon>Paenibacillus</taxon>
    </lineage>
</organism>
<gene>
    <name evidence="7" type="ORF">GCM10010917_12010</name>
</gene>
<comment type="caution">
    <text evidence="7">The sequence shown here is derived from an EMBL/GenBank/DDBJ whole genome shotgun (WGS) entry which is preliminary data.</text>
</comment>
<dbReference type="CDD" id="cd06591">
    <property type="entry name" value="GH31_xylosidase_XylS"/>
    <property type="match status" value="1"/>
</dbReference>
<evidence type="ECO:0000259" key="3">
    <source>
        <dbReference type="Pfam" id="PF01055"/>
    </source>
</evidence>
<dbReference type="Pfam" id="PF21365">
    <property type="entry name" value="Glyco_hydro_31_3rd"/>
    <property type="match status" value="1"/>
</dbReference>
<keyword evidence="2" id="KW-0378">Hydrolase</keyword>
<dbReference type="InterPro" id="IPR033403">
    <property type="entry name" value="DUF5110"/>
</dbReference>
<dbReference type="SUPFAM" id="SSF51445">
    <property type="entry name" value="(Trans)glycosidases"/>
    <property type="match status" value="1"/>
</dbReference>
<comment type="similarity">
    <text evidence="1 2">Belongs to the glycosyl hydrolase 31 family.</text>
</comment>
<dbReference type="PANTHER" id="PTHR43863:SF2">
    <property type="entry name" value="MALTASE-GLUCOAMYLASE"/>
    <property type="match status" value="1"/>
</dbReference>
<keyword evidence="8" id="KW-1185">Reference proteome</keyword>
<evidence type="ECO:0000259" key="4">
    <source>
        <dbReference type="Pfam" id="PF13802"/>
    </source>
</evidence>
<dbReference type="PANTHER" id="PTHR43863">
    <property type="entry name" value="HYDROLASE, PUTATIVE (AFU_ORTHOLOGUE AFUA_1G03140)-RELATED"/>
    <property type="match status" value="1"/>
</dbReference>
<dbReference type="InterPro" id="IPR051816">
    <property type="entry name" value="Glycosyl_Hydrolase_31"/>
</dbReference>
<dbReference type="InterPro" id="IPR000322">
    <property type="entry name" value="Glyco_hydro_31_TIM"/>
</dbReference>
<evidence type="ECO:0000313" key="7">
    <source>
        <dbReference type="EMBL" id="GGA28721.1"/>
    </source>
</evidence>
<name>A0ABQ1FT75_9BACL</name>
<feature type="domain" description="Glycoside hydrolase family 31 TIM barrel" evidence="3">
    <location>
        <begin position="256"/>
        <end position="594"/>
    </location>
</feature>
<sequence length="813" mass="93299">MKLSHFYKDETGVTLVGDAGLMHIALSAPGIARIRYTLDSHFSDKESLMIEQSRPINKVQWTLLDQTEHLELSTDLFVIRINKATCAFSYLDKQGRLLTKEPERGGKMLERIDVYRTAFDTSGGLESDRGADGLKVRAEGINRYLDRQAYHTKLEFEWQPDEALYGLGSHEEGMLNLRGKHQFLYQQNMKAVVPVFLSTKGYGILMDSYSLMSFHDDAFGSYLWTDVDDEMDYYFIYGPEFDQIVEGVRYLTGGAPMLPRWSYGYVQSKERYVSQEELIATVQEYRARALPLDCIVLDWQSWTGDLWGQKSLDPQRFPSPAEMMQKLHELDAKLMVSIWPIMKDGGDNHREMKERGYLLGNQATYDAFQEEARRLYWQQTHDGLFIHGIDAWWCDCSEPFEADWKGAVKPEPEQRMLINSEEAKLYLDPEYINAYSLLHSKGIYEGQRSVTSRKRVVNLTRSAYAGQHRYGTITWSGDISANWETFRKQIAEGLSFCATGSPYWTLDIGAFFVHNKPELWFWKGDYNGGAADLGYRELYIRWFQYGVFLPMFRSHGTDTPREIWQFGEPGEPMYDTLVKYLKLRYRLMPYIYSLAGAVVQQNYTMLRALAFDFREDVSAHNIDDEFMFGPAFLVAPVTQAMYYGPDSKVLEGTRKSRSVYLPGGSWFDYWTDECLEGGRRVEAKADLQTLPLFVRAGSIVPLGPDIQYADERPASNAVTRLKVYPGTDAVFTLYDDEGDNYDYENGAFMQIELSWSEKDRTLTIGDRLGRYDGMPETLQFAVEIAGQPGACLVSYQGSSLLVREGDLNENVIL</sequence>
<proteinExistence type="inferred from homology"/>
<dbReference type="Gene3D" id="2.60.40.1760">
    <property type="entry name" value="glycosyl hydrolase (family 31)"/>
    <property type="match status" value="1"/>
</dbReference>
<keyword evidence="2" id="KW-0326">Glycosidase</keyword>
<evidence type="ECO:0000313" key="8">
    <source>
        <dbReference type="Proteomes" id="UP000609323"/>
    </source>
</evidence>
<dbReference type="InterPro" id="IPR011013">
    <property type="entry name" value="Gal_mutarotase_sf_dom"/>
</dbReference>
<dbReference type="InterPro" id="IPR017853">
    <property type="entry name" value="GH"/>
</dbReference>
<dbReference type="SUPFAM" id="SSF51011">
    <property type="entry name" value="Glycosyl hydrolase domain"/>
    <property type="match status" value="1"/>
</dbReference>
<dbReference type="SUPFAM" id="SSF74650">
    <property type="entry name" value="Galactose mutarotase-like"/>
    <property type="match status" value="1"/>
</dbReference>
<dbReference type="InterPro" id="IPR013780">
    <property type="entry name" value="Glyco_hydro_b"/>
</dbReference>
<protein>
    <submittedName>
        <fullName evidence="7">Xylosidase</fullName>
    </submittedName>
</protein>
<evidence type="ECO:0000259" key="5">
    <source>
        <dbReference type="Pfam" id="PF17137"/>
    </source>
</evidence>
<evidence type="ECO:0000259" key="6">
    <source>
        <dbReference type="Pfam" id="PF21365"/>
    </source>
</evidence>
<evidence type="ECO:0000256" key="2">
    <source>
        <dbReference type="RuleBase" id="RU361185"/>
    </source>
</evidence>
<feature type="domain" description="Glycosyl hydrolase family 31 C-terminal" evidence="6">
    <location>
        <begin position="603"/>
        <end position="700"/>
    </location>
</feature>
<dbReference type="EMBL" id="BMHF01000003">
    <property type="protein sequence ID" value="GGA28721.1"/>
    <property type="molecule type" value="Genomic_DNA"/>
</dbReference>
<dbReference type="Pfam" id="PF17137">
    <property type="entry name" value="DUF5110"/>
    <property type="match status" value="1"/>
</dbReference>
<dbReference type="RefSeq" id="WP_094092997.1">
    <property type="nucleotide sequence ID" value="NZ_BMHF01000003.1"/>
</dbReference>
<dbReference type="Proteomes" id="UP000609323">
    <property type="component" value="Unassembled WGS sequence"/>
</dbReference>